<gene>
    <name evidence="1" type="ORF">AVEN_130092_1</name>
</gene>
<dbReference type="Gene3D" id="3.30.420.10">
    <property type="entry name" value="Ribonuclease H-like superfamily/Ribonuclease H"/>
    <property type="match status" value="1"/>
</dbReference>
<dbReference type="PANTHER" id="PTHR47326">
    <property type="entry name" value="TRANSPOSABLE ELEMENT TC3 TRANSPOSASE-LIKE PROTEIN"/>
    <property type="match status" value="1"/>
</dbReference>
<comment type="caution">
    <text evidence="1">The sequence shown here is derived from an EMBL/GenBank/DDBJ whole genome shotgun (WGS) entry which is preliminary data.</text>
</comment>
<sequence length="90" mass="10550">MFKLFSVRCGGFQEWPPRLPDLTPMNLFLWVYLKQQVHTTPPPTLQDLQGRITDDCANVTHVMLHCVQREVQARIKMCIVADAEKFEHRK</sequence>
<organism evidence="1 2">
    <name type="scientific">Araneus ventricosus</name>
    <name type="common">Orbweaver spider</name>
    <name type="synonym">Epeira ventricosa</name>
    <dbReference type="NCBI Taxonomy" id="182803"/>
    <lineage>
        <taxon>Eukaryota</taxon>
        <taxon>Metazoa</taxon>
        <taxon>Ecdysozoa</taxon>
        <taxon>Arthropoda</taxon>
        <taxon>Chelicerata</taxon>
        <taxon>Arachnida</taxon>
        <taxon>Araneae</taxon>
        <taxon>Araneomorphae</taxon>
        <taxon>Entelegynae</taxon>
        <taxon>Araneoidea</taxon>
        <taxon>Araneidae</taxon>
        <taxon>Araneus</taxon>
    </lineage>
</organism>
<dbReference type="GO" id="GO:0003676">
    <property type="term" value="F:nucleic acid binding"/>
    <property type="evidence" value="ECO:0007669"/>
    <property type="project" value="InterPro"/>
</dbReference>
<evidence type="ECO:0000313" key="1">
    <source>
        <dbReference type="EMBL" id="GBM29614.1"/>
    </source>
</evidence>
<dbReference type="Proteomes" id="UP000499080">
    <property type="component" value="Unassembled WGS sequence"/>
</dbReference>
<proteinExistence type="predicted"/>
<protein>
    <recommendedName>
        <fullName evidence="3">DUF4817 domain-containing protein</fullName>
    </recommendedName>
</protein>
<dbReference type="InterPro" id="IPR036397">
    <property type="entry name" value="RNaseH_sf"/>
</dbReference>
<dbReference type="EMBL" id="BGPR01000640">
    <property type="protein sequence ID" value="GBM29614.1"/>
    <property type="molecule type" value="Genomic_DNA"/>
</dbReference>
<name>A0A4Y2EP53_ARAVE</name>
<dbReference type="PANTHER" id="PTHR47326:SF1">
    <property type="entry name" value="HTH PSQ-TYPE DOMAIN-CONTAINING PROTEIN"/>
    <property type="match status" value="1"/>
</dbReference>
<accession>A0A4Y2EP53</accession>
<reference evidence="1 2" key="1">
    <citation type="journal article" date="2019" name="Sci. Rep.">
        <title>Orb-weaving spider Araneus ventricosus genome elucidates the spidroin gene catalogue.</title>
        <authorList>
            <person name="Kono N."/>
            <person name="Nakamura H."/>
            <person name="Ohtoshi R."/>
            <person name="Moran D.A.P."/>
            <person name="Shinohara A."/>
            <person name="Yoshida Y."/>
            <person name="Fujiwara M."/>
            <person name="Mori M."/>
            <person name="Tomita M."/>
            <person name="Arakawa K."/>
        </authorList>
    </citation>
    <scope>NUCLEOTIDE SEQUENCE [LARGE SCALE GENOMIC DNA]</scope>
</reference>
<evidence type="ECO:0008006" key="3">
    <source>
        <dbReference type="Google" id="ProtNLM"/>
    </source>
</evidence>
<dbReference type="OrthoDB" id="6435261at2759"/>
<dbReference type="AlphaFoldDB" id="A0A4Y2EP53"/>
<evidence type="ECO:0000313" key="2">
    <source>
        <dbReference type="Proteomes" id="UP000499080"/>
    </source>
</evidence>
<keyword evidence="2" id="KW-1185">Reference proteome</keyword>